<name>A0ABX2AKK8_9BACT</name>
<feature type="region of interest" description="Disordered" evidence="1">
    <location>
        <begin position="27"/>
        <end position="47"/>
    </location>
</feature>
<protein>
    <submittedName>
        <fullName evidence="3">Uncharacterized protein</fullName>
    </submittedName>
</protein>
<keyword evidence="4" id="KW-1185">Reference proteome</keyword>
<evidence type="ECO:0000313" key="3">
    <source>
        <dbReference type="EMBL" id="NPD91290.1"/>
    </source>
</evidence>
<dbReference type="Gene3D" id="2.60.40.3080">
    <property type="match status" value="1"/>
</dbReference>
<gene>
    <name evidence="3" type="ORF">HPS56_02815</name>
</gene>
<evidence type="ECO:0000313" key="4">
    <source>
        <dbReference type="Proteomes" id="UP000714420"/>
    </source>
</evidence>
<accession>A0ABX2AKK8</accession>
<evidence type="ECO:0000256" key="1">
    <source>
        <dbReference type="SAM" id="MobiDB-lite"/>
    </source>
</evidence>
<dbReference type="EMBL" id="JABKKF010000002">
    <property type="protein sequence ID" value="NPD91290.1"/>
    <property type="molecule type" value="Genomic_DNA"/>
</dbReference>
<evidence type="ECO:0000256" key="2">
    <source>
        <dbReference type="SAM" id="SignalP"/>
    </source>
</evidence>
<dbReference type="RefSeq" id="WP_172273514.1">
    <property type="nucleotide sequence ID" value="NZ_CASGMU010000002.1"/>
</dbReference>
<dbReference type="Proteomes" id="UP000714420">
    <property type="component" value="Unassembled WGS sequence"/>
</dbReference>
<feature type="signal peptide" evidence="2">
    <location>
        <begin position="1"/>
        <end position="22"/>
    </location>
</feature>
<keyword evidence="2" id="KW-0732">Signal</keyword>
<comment type="caution">
    <text evidence="3">The sequence shown here is derived from an EMBL/GenBank/DDBJ whole genome shotgun (WGS) entry which is preliminary data.</text>
</comment>
<organism evidence="3 4">
    <name type="scientific">Xylanibacter muris</name>
    <dbReference type="NCBI Taxonomy" id="2736290"/>
    <lineage>
        <taxon>Bacteria</taxon>
        <taxon>Pseudomonadati</taxon>
        <taxon>Bacteroidota</taxon>
        <taxon>Bacteroidia</taxon>
        <taxon>Bacteroidales</taxon>
        <taxon>Prevotellaceae</taxon>
        <taxon>Xylanibacter</taxon>
    </lineage>
</organism>
<reference evidence="3 4" key="1">
    <citation type="submission" date="2020-05" db="EMBL/GenBank/DDBJ databases">
        <title>Distinct polysaccharide utilization as determinants for interspecies competition between intestinal Prevotella spp.</title>
        <authorList>
            <person name="Galvez E.J.C."/>
            <person name="Iljazovic A."/>
            <person name="Strowig T."/>
        </authorList>
    </citation>
    <scope>NUCLEOTIDE SEQUENCE [LARGE SCALE GENOMIC DNA]</scope>
    <source>
        <strain evidence="3 4">PMUR</strain>
    </source>
</reference>
<sequence length="123" mass="13382">MKIKSIILLVAALCMSLMFANASVEESSEDNALRPRKSEKPVITSSYDDDSKTINIVFEDAAKDTEVSIYKDGEMVEQENKESVEAGHVGSYPLSGYGAGVYDVYVCASGENELVETVIIADF</sequence>
<feature type="compositionally biased region" description="Basic and acidic residues" evidence="1">
    <location>
        <begin position="31"/>
        <end position="40"/>
    </location>
</feature>
<feature type="chain" id="PRO_5047229870" evidence="2">
    <location>
        <begin position="23"/>
        <end position="123"/>
    </location>
</feature>
<proteinExistence type="predicted"/>